<evidence type="ECO:0000313" key="3">
    <source>
        <dbReference type="Proteomes" id="UP000483820"/>
    </source>
</evidence>
<evidence type="ECO:0000256" key="1">
    <source>
        <dbReference type="SAM" id="SignalP"/>
    </source>
</evidence>
<dbReference type="GeneID" id="9802851"/>
<sequence>MRASRTSSLYWVTMHLSFCLLLFTSLFGATVQTCCKWPIYRDIQNIPKQYAMDAVPREKDWNGCDQSITIRCAGVSKEAPQVFIVGNYSTRPILQSLDYVIMGQWDMPLTCDTNTGLWKVPHSFDQHLRYKEFVCVWTTMDHKTLVFPKFFNGV</sequence>
<dbReference type="AlphaFoldDB" id="A0A6A5HA43"/>
<protein>
    <submittedName>
        <fullName evidence="2">Uncharacterized protein</fullName>
    </submittedName>
</protein>
<feature type="signal peptide" evidence="1">
    <location>
        <begin position="1"/>
        <end position="28"/>
    </location>
</feature>
<evidence type="ECO:0000313" key="2">
    <source>
        <dbReference type="EMBL" id="KAF1764690.1"/>
    </source>
</evidence>
<name>A0A6A5HA43_CAERE</name>
<gene>
    <name evidence="2" type="ORF">GCK72_004639</name>
</gene>
<organism evidence="2 3">
    <name type="scientific">Caenorhabditis remanei</name>
    <name type="common">Caenorhabditis vulgaris</name>
    <dbReference type="NCBI Taxonomy" id="31234"/>
    <lineage>
        <taxon>Eukaryota</taxon>
        <taxon>Metazoa</taxon>
        <taxon>Ecdysozoa</taxon>
        <taxon>Nematoda</taxon>
        <taxon>Chromadorea</taxon>
        <taxon>Rhabditida</taxon>
        <taxon>Rhabditina</taxon>
        <taxon>Rhabditomorpha</taxon>
        <taxon>Rhabditoidea</taxon>
        <taxon>Rhabditidae</taxon>
        <taxon>Peloderinae</taxon>
        <taxon>Caenorhabditis</taxon>
    </lineage>
</organism>
<dbReference type="Proteomes" id="UP000483820">
    <property type="component" value="Chromosome II"/>
</dbReference>
<proteinExistence type="predicted"/>
<comment type="caution">
    <text evidence="2">The sequence shown here is derived from an EMBL/GenBank/DDBJ whole genome shotgun (WGS) entry which is preliminary data.</text>
</comment>
<dbReference type="CTD" id="9802851"/>
<accession>A0A6A5HA43</accession>
<dbReference type="RefSeq" id="XP_003104235.2">
    <property type="nucleotide sequence ID" value="XM_003104187.2"/>
</dbReference>
<dbReference type="KEGG" id="crq:GCK72_004639"/>
<keyword evidence="1" id="KW-0732">Signal</keyword>
<reference evidence="2 3" key="1">
    <citation type="submission" date="2019-12" db="EMBL/GenBank/DDBJ databases">
        <title>Chromosome-level assembly of the Caenorhabditis remanei genome.</title>
        <authorList>
            <person name="Teterina A.A."/>
            <person name="Willis J.H."/>
            <person name="Phillips P.C."/>
        </authorList>
    </citation>
    <scope>NUCLEOTIDE SEQUENCE [LARGE SCALE GENOMIC DNA]</scope>
    <source>
        <strain evidence="2 3">PX506</strain>
        <tissue evidence="2">Whole organism</tissue>
    </source>
</reference>
<feature type="chain" id="PRO_5025523566" evidence="1">
    <location>
        <begin position="29"/>
        <end position="154"/>
    </location>
</feature>
<dbReference type="EMBL" id="WUAV01000002">
    <property type="protein sequence ID" value="KAF1764690.1"/>
    <property type="molecule type" value="Genomic_DNA"/>
</dbReference>